<comment type="caution">
    <text evidence="2">The sequence shown here is derived from an EMBL/GenBank/DDBJ whole genome shotgun (WGS) entry which is preliminary data.</text>
</comment>
<dbReference type="EMBL" id="QXTE01000044">
    <property type="protein sequence ID" value="TFK10204.1"/>
    <property type="molecule type" value="Genomic_DNA"/>
</dbReference>
<evidence type="ECO:0000313" key="3">
    <source>
        <dbReference type="Proteomes" id="UP000297703"/>
    </source>
</evidence>
<gene>
    <name evidence="2" type="ORF">DR999_PMT06779</name>
</gene>
<protein>
    <submittedName>
        <fullName evidence="2">Microfibril-associated glycoprotein 3</fullName>
    </submittedName>
</protein>
<proteinExistence type="predicted"/>
<reference evidence="2 3" key="2">
    <citation type="submission" date="2019-04" db="EMBL/GenBank/DDBJ databases">
        <title>The genome sequence of big-headed turtle.</title>
        <authorList>
            <person name="Gong S."/>
        </authorList>
    </citation>
    <scope>NUCLEOTIDE SEQUENCE [LARGE SCALE GENOMIC DNA]</scope>
    <source>
        <strain evidence="2">DO16091913</strain>
        <tissue evidence="2">Muscle</tissue>
    </source>
</reference>
<feature type="region of interest" description="Disordered" evidence="1">
    <location>
        <begin position="80"/>
        <end position="100"/>
    </location>
</feature>
<keyword evidence="3" id="KW-1185">Reference proteome</keyword>
<evidence type="ECO:0000256" key="1">
    <source>
        <dbReference type="SAM" id="MobiDB-lite"/>
    </source>
</evidence>
<accession>A0A4D9EWK5</accession>
<dbReference type="AlphaFoldDB" id="A0A4D9EWK5"/>
<organism evidence="2 3">
    <name type="scientific">Platysternon megacephalum</name>
    <name type="common">big-headed turtle</name>
    <dbReference type="NCBI Taxonomy" id="55544"/>
    <lineage>
        <taxon>Eukaryota</taxon>
        <taxon>Metazoa</taxon>
        <taxon>Chordata</taxon>
        <taxon>Craniata</taxon>
        <taxon>Vertebrata</taxon>
        <taxon>Euteleostomi</taxon>
        <taxon>Archelosauria</taxon>
        <taxon>Testudinata</taxon>
        <taxon>Testudines</taxon>
        <taxon>Cryptodira</taxon>
        <taxon>Durocryptodira</taxon>
        <taxon>Testudinoidea</taxon>
        <taxon>Platysternidae</taxon>
        <taxon>Platysternon</taxon>
    </lineage>
</organism>
<feature type="region of interest" description="Disordered" evidence="1">
    <location>
        <begin position="45"/>
        <end position="68"/>
    </location>
</feature>
<feature type="compositionally biased region" description="Polar residues" evidence="1">
    <location>
        <begin position="45"/>
        <end position="64"/>
    </location>
</feature>
<dbReference type="Proteomes" id="UP000297703">
    <property type="component" value="Unassembled WGS sequence"/>
</dbReference>
<reference evidence="2 3" key="1">
    <citation type="submission" date="2019-04" db="EMBL/GenBank/DDBJ databases">
        <title>Draft genome of the big-headed turtle Platysternon megacephalum.</title>
        <authorList>
            <person name="Gong S."/>
        </authorList>
    </citation>
    <scope>NUCLEOTIDE SEQUENCE [LARGE SCALE GENOMIC DNA]</scope>
    <source>
        <strain evidence="2">DO16091913</strain>
        <tissue evidence="2">Muscle</tissue>
    </source>
</reference>
<name>A0A4D9EWK5_9SAUR</name>
<evidence type="ECO:0000313" key="2">
    <source>
        <dbReference type="EMBL" id="TFK10204.1"/>
    </source>
</evidence>
<sequence>MLIFGLYTESICAFLSDTFILLLTKMHLSLYLLLLVHSSKNNNVAGHSQPKYRTNSHSGAQNKPQHPGLQDIAKQIGFATSPGGQEGWASWTNRGREFQN</sequence>